<accession>A0ABZ1U8C2</accession>
<dbReference type="RefSeq" id="WP_328957837.1">
    <property type="nucleotide sequence ID" value="NZ_CP108110.1"/>
</dbReference>
<proteinExistence type="inferred from homology"/>
<name>A0ABZ1U8C2_9ACTN</name>
<reference evidence="3" key="1">
    <citation type="submission" date="2022-10" db="EMBL/GenBank/DDBJ databases">
        <title>The complete genomes of actinobacterial strains from the NBC collection.</title>
        <authorList>
            <person name="Joergensen T.S."/>
            <person name="Alvarez Arevalo M."/>
            <person name="Sterndorff E.B."/>
            <person name="Faurdal D."/>
            <person name="Vuksanovic O."/>
            <person name="Mourched A.-S."/>
            <person name="Charusanti P."/>
            <person name="Shaw S."/>
            <person name="Blin K."/>
            <person name="Weber T."/>
        </authorList>
    </citation>
    <scope>NUCLEOTIDE SEQUENCE</scope>
    <source>
        <strain evidence="3">NBC_00222</strain>
    </source>
</reference>
<sequence length="243" mass="25067">MNSMNNTADTQRVVVIGGTSGVGFAVAQAAVAQGSNVVVASSNQNRVDLAVEKLGGPAEGVVLDVADEAAIVAFFDRIGEFDHLVYTAGEPLLLKPLADLGAEESRAFFERRFWGALLAVKYATPKLRPGGSITFTSGAFATRPVPGALLGAGITAAVEGVMRALALELAPLRVNAVRLGAIRTELWDSTVPEPEAFLQAQGSGLPVQRVGTPEEAAAAYVYLLNNGYATGTVLTLDGGAALA</sequence>
<gene>
    <name evidence="3" type="ORF">OHA16_32540</name>
</gene>
<dbReference type="InterPro" id="IPR051122">
    <property type="entry name" value="SDR_DHRS6-like"/>
</dbReference>
<dbReference type="EMBL" id="CP108110">
    <property type="protein sequence ID" value="WUQ87276.1"/>
    <property type="molecule type" value="Genomic_DNA"/>
</dbReference>
<evidence type="ECO:0000256" key="1">
    <source>
        <dbReference type="ARBA" id="ARBA00006484"/>
    </source>
</evidence>
<keyword evidence="2" id="KW-0560">Oxidoreductase</keyword>
<dbReference type="PANTHER" id="PTHR43477">
    <property type="entry name" value="DIHYDROANTICAPSIN 7-DEHYDROGENASE"/>
    <property type="match status" value="1"/>
</dbReference>
<keyword evidence="4" id="KW-1185">Reference proteome</keyword>
<evidence type="ECO:0000313" key="3">
    <source>
        <dbReference type="EMBL" id="WUQ87276.1"/>
    </source>
</evidence>
<dbReference type="PRINTS" id="PR00081">
    <property type="entry name" value="GDHRDH"/>
</dbReference>
<dbReference type="SUPFAM" id="SSF51735">
    <property type="entry name" value="NAD(P)-binding Rossmann-fold domains"/>
    <property type="match status" value="1"/>
</dbReference>
<dbReference type="PANTHER" id="PTHR43477:SF1">
    <property type="entry name" value="DIHYDROANTICAPSIN 7-DEHYDROGENASE"/>
    <property type="match status" value="1"/>
</dbReference>
<dbReference type="Pfam" id="PF13561">
    <property type="entry name" value="adh_short_C2"/>
    <property type="match status" value="1"/>
</dbReference>
<dbReference type="InterPro" id="IPR036291">
    <property type="entry name" value="NAD(P)-bd_dom_sf"/>
</dbReference>
<comment type="similarity">
    <text evidence="1">Belongs to the short-chain dehydrogenases/reductases (SDR) family.</text>
</comment>
<dbReference type="Proteomes" id="UP001432222">
    <property type="component" value="Chromosome"/>
</dbReference>
<protein>
    <submittedName>
        <fullName evidence="3">SDR family oxidoreductase</fullName>
    </submittedName>
</protein>
<dbReference type="InterPro" id="IPR002347">
    <property type="entry name" value="SDR_fam"/>
</dbReference>
<organism evidence="3 4">
    <name type="scientific">Kitasatospora purpeofusca</name>
    <dbReference type="NCBI Taxonomy" id="67352"/>
    <lineage>
        <taxon>Bacteria</taxon>
        <taxon>Bacillati</taxon>
        <taxon>Actinomycetota</taxon>
        <taxon>Actinomycetes</taxon>
        <taxon>Kitasatosporales</taxon>
        <taxon>Streptomycetaceae</taxon>
        <taxon>Kitasatospora</taxon>
    </lineage>
</organism>
<dbReference type="Gene3D" id="3.40.50.720">
    <property type="entry name" value="NAD(P)-binding Rossmann-like Domain"/>
    <property type="match status" value="1"/>
</dbReference>
<evidence type="ECO:0000256" key="2">
    <source>
        <dbReference type="ARBA" id="ARBA00023002"/>
    </source>
</evidence>
<evidence type="ECO:0000313" key="4">
    <source>
        <dbReference type="Proteomes" id="UP001432222"/>
    </source>
</evidence>